<gene>
    <name evidence="1" type="ORF">V6N12_007883</name>
</gene>
<evidence type="ECO:0000313" key="2">
    <source>
        <dbReference type="Proteomes" id="UP001472677"/>
    </source>
</evidence>
<dbReference type="Proteomes" id="UP001472677">
    <property type="component" value="Unassembled WGS sequence"/>
</dbReference>
<comment type="caution">
    <text evidence="1">The sequence shown here is derived from an EMBL/GenBank/DDBJ whole genome shotgun (WGS) entry which is preliminary data.</text>
</comment>
<keyword evidence="2" id="KW-1185">Reference proteome</keyword>
<dbReference type="PANTHER" id="PTHR31722">
    <property type="entry name" value="OS06G0675200 PROTEIN"/>
    <property type="match status" value="1"/>
</dbReference>
<name>A0ABR1ZPA3_9ROSI</name>
<reference evidence="1 2" key="1">
    <citation type="journal article" date="2024" name="G3 (Bethesda)">
        <title>Genome assembly of Hibiscus sabdariffa L. provides insights into metabolisms of medicinal natural products.</title>
        <authorList>
            <person name="Kim T."/>
        </authorList>
    </citation>
    <scope>NUCLEOTIDE SEQUENCE [LARGE SCALE GENOMIC DNA]</scope>
    <source>
        <strain evidence="1">TK-2024</strain>
        <tissue evidence="1">Old leaves</tissue>
    </source>
</reference>
<proteinExistence type="predicted"/>
<dbReference type="EMBL" id="JBBPBM010001705">
    <property type="protein sequence ID" value="KAK8482538.1"/>
    <property type="molecule type" value="Genomic_DNA"/>
</dbReference>
<evidence type="ECO:0000313" key="1">
    <source>
        <dbReference type="EMBL" id="KAK8482538.1"/>
    </source>
</evidence>
<sequence length="169" mass="18844">MAQKAVWATARATMEPISAAGRTSFPSDFFLDESNFISINLHSRNEVLMKDPGAELKEKDGGSSGGGGGGTADGLFFESKLLPFWQVLQRSRELNDRIGFGDDRKADDGKAAKREERKTSRFVVDDDGNPSPRPPRCTVLWKELLRLKKQRASSSRGDMKTRKGLYQYK</sequence>
<dbReference type="PANTHER" id="PTHR31722:SF2">
    <property type="entry name" value="DNA CROSS-LINK REPAIR 1 PROTEIN-LIKE"/>
    <property type="match status" value="1"/>
</dbReference>
<accession>A0ABR1ZPA3</accession>
<protein>
    <submittedName>
        <fullName evidence="1">Uncharacterized protein</fullName>
    </submittedName>
</protein>
<organism evidence="1 2">
    <name type="scientific">Hibiscus sabdariffa</name>
    <name type="common">roselle</name>
    <dbReference type="NCBI Taxonomy" id="183260"/>
    <lineage>
        <taxon>Eukaryota</taxon>
        <taxon>Viridiplantae</taxon>
        <taxon>Streptophyta</taxon>
        <taxon>Embryophyta</taxon>
        <taxon>Tracheophyta</taxon>
        <taxon>Spermatophyta</taxon>
        <taxon>Magnoliopsida</taxon>
        <taxon>eudicotyledons</taxon>
        <taxon>Gunneridae</taxon>
        <taxon>Pentapetalae</taxon>
        <taxon>rosids</taxon>
        <taxon>malvids</taxon>
        <taxon>Malvales</taxon>
        <taxon>Malvaceae</taxon>
        <taxon>Malvoideae</taxon>
        <taxon>Hibiscus</taxon>
    </lineage>
</organism>